<gene>
    <name evidence="1" type="ORF">KP014_14175</name>
    <name evidence="2" type="ORF">SAMN04487895_11751</name>
</gene>
<evidence type="ECO:0000313" key="2">
    <source>
        <dbReference type="EMBL" id="SEP01342.1"/>
    </source>
</evidence>
<reference evidence="1 4" key="2">
    <citation type="submission" date="2021-06" db="EMBL/GenBank/DDBJ databases">
        <title>Whole genome sequence of Paenibacillus sophorae DSM23020 for comparative genomics.</title>
        <authorList>
            <person name="Kim M.-J."/>
            <person name="Lee G."/>
            <person name="Shin J.-H."/>
        </authorList>
    </citation>
    <scope>NUCLEOTIDE SEQUENCE [LARGE SCALE GENOMIC DNA]</scope>
    <source>
        <strain evidence="1 4">DSM 23020</strain>
    </source>
</reference>
<dbReference type="Proteomes" id="UP000198809">
    <property type="component" value="Unassembled WGS sequence"/>
</dbReference>
<evidence type="ECO:0000313" key="3">
    <source>
        <dbReference type="Proteomes" id="UP000198809"/>
    </source>
</evidence>
<evidence type="ECO:0000313" key="1">
    <source>
        <dbReference type="EMBL" id="QWU13167.1"/>
    </source>
</evidence>
<keyword evidence="4" id="KW-1185">Reference proteome</keyword>
<dbReference type="STRING" id="1333845.SAMN04487895_11751"/>
<reference evidence="2 3" key="1">
    <citation type="submission" date="2016-10" db="EMBL/GenBank/DDBJ databases">
        <authorList>
            <person name="de Groot N.N."/>
        </authorList>
    </citation>
    <scope>NUCLEOTIDE SEQUENCE [LARGE SCALE GENOMIC DNA]</scope>
    <source>
        <strain evidence="2 3">CGMCC 1.10238</strain>
    </source>
</reference>
<dbReference type="EMBL" id="CP076607">
    <property type="protein sequence ID" value="QWU13167.1"/>
    <property type="molecule type" value="Genomic_DNA"/>
</dbReference>
<dbReference type="RefSeq" id="WP_036591045.1">
    <property type="nucleotide sequence ID" value="NZ_CP076607.1"/>
</dbReference>
<organism evidence="2 3">
    <name type="scientific">Paenibacillus sophorae</name>
    <dbReference type="NCBI Taxonomy" id="1333845"/>
    <lineage>
        <taxon>Bacteria</taxon>
        <taxon>Bacillati</taxon>
        <taxon>Bacillota</taxon>
        <taxon>Bacilli</taxon>
        <taxon>Bacillales</taxon>
        <taxon>Paenibacillaceae</taxon>
        <taxon>Paenibacillus</taxon>
    </lineage>
</organism>
<sequence length="80" mass="8784">MPEMETARLLGKLMEATPQETEQLAALIHQHGTHLFWERLEEWKLPAALMEKLQAVKQVLQGIASSASEGSESDGPGPFG</sequence>
<dbReference type="EMBL" id="FODH01000017">
    <property type="protein sequence ID" value="SEP01342.1"/>
    <property type="molecule type" value="Genomic_DNA"/>
</dbReference>
<proteinExistence type="predicted"/>
<protein>
    <submittedName>
        <fullName evidence="2">Uncharacterized protein</fullName>
    </submittedName>
</protein>
<dbReference type="Proteomes" id="UP000683429">
    <property type="component" value="Chromosome"/>
</dbReference>
<dbReference type="OrthoDB" id="2664508at2"/>
<accession>A0A1H8UDJ8</accession>
<name>A0A1H8UDJ8_9BACL</name>
<evidence type="ECO:0000313" key="4">
    <source>
        <dbReference type="Proteomes" id="UP000683429"/>
    </source>
</evidence>
<dbReference type="AlphaFoldDB" id="A0A1H8UDJ8"/>